<dbReference type="InterPro" id="IPR012337">
    <property type="entry name" value="RNaseH-like_sf"/>
</dbReference>
<dbReference type="Proteomes" id="UP000499080">
    <property type="component" value="Unassembled WGS sequence"/>
</dbReference>
<evidence type="ECO:0000313" key="2">
    <source>
        <dbReference type="Proteomes" id="UP000499080"/>
    </source>
</evidence>
<dbReference type="PANTHER" id="PTHR37984">
    <property type="entry name" value="PROTEIN CBG26694"/>
    <property type="match status" value="1"/>
</dbReference>
<evidence type="ECO:0008006" key="3">
    <source>
        <dbReference type="Google" id="ProtNLM"/>
    </source>
</evidence>
<dbReference type="InterPro" id="IPR036397">
    <property type="entry name" value="RNaseH_sf"/>
</dbReference>
<dbReference type="Gene3D" id="3.30.420.10">
    <property type="entry name" value="Ribonuclease H-like superfamily/Ribonuclease H"/>
    <property type="match status" value="1"/>
</dbReference>
<dbReference type="OrthoDB" id="6437589at2759"/>
<proteinExistence type="predicted"/>
<accession>A0A4Y2CQ20</accession>
<organism evidence="1 2">
    <name type="scientific">Araneus ventricosus</name>
    <name type="common">Orbweaver spider</name>
    <name type="synonym">Epeira ventricosa</name>
    <dbReference type="NCBI Taxonomy" id="182803"/>
    <lineage>
        <taxon>Eukaryota</taxon>
        <taxon>Metazoa</taxon>
        <taxon>Ecdysozoa</taxon>
        <taxon>Arthropoda</taxon>
        <taxon>Chelicerata</taxon>
        <taxon>Arachnida</taxon>
        <taxon>Araneae</taxon>
        <taxon>Araneomorphae</taxon>
        <taxon>Entelegynae</taxon>
        <taxon>Araneoidea</taxon>
        <taxon>Araneidae</taxon>
        <taxon>Araneus</taxon>
    </lineage>
</organism>
<reference evidence="1 2" key="1">
    <citation type="journal article" date="2019" name="Sci. Rep.">
        <title>Orb-weaving spider Araneus ventricosus genome elucidates the spidroin gene catalogue.</title>
        <authorList>
            <person name="Kono N."/>
            <person name="Nakamura H."/>
            <person name="Ohtoshi R."/>
            <person name="Moran D.A.P."/>
            <person name="Shinohara A."/>
            <person name="Yoshida Y."/>
            <person name="Fujiwara M."/>
            <person name="Mori M."/>
            <person name="Tomita M."/>
            <person name="Arakawa K."/>
        </authorList>
    </citation>
    <scope>NUCLEOTIDE SEQUENCE [LARGE SCALE GENOMIC DNA]</scope>
</reference>
<protein>
    <recommendedName>
        <fullName evidence="3">Integrase catalytic domain-containing protein</fullName>
    </recommendedName>
</protein>
<keyword evidence="2" id="KW-1185">Reference proteome</keyword>
<dbReference type="InterPro" id="IPR050951">
    <property type="entry name" value="Retrovirus_Pol_polyprotein"/>
</dbReference>
<dbReference type="PANTHER" id="PTHR37984:SF9">
    <property type="entry name" value="INTEGRASE CATALYTIC DOMAIN-CONTAINING PROTEIN"/>
    <property type="match status" value="1"/>
</dbReference>
<name>A0A4Y2CQ20_ARAVE</name>
<comment type="caution">
    <text evidence="1">The sequence shown here is derived from an EMBL/GenBank/DDBJ whole genome shotgun (WGS) entry which is preliminary data.</text>
</comment>
<dbReference type="SUPFAM" id="SSF53098">
    <property type="entry name" value="Ribonuclease H-like"/>
    <property type="match status" value="1"/>
</dbReference>
<dbReference type="AlphaFoldDB" id="A0A4Y2CQ20"/>
<dbReference type="GO" id="GO:0003676">
    <property type="term" value="F:nucleic acid binding"/>
    <property type="evidence" value="ECO:0007669"/>
    <property type="project" value="InterPro"/>
</dbReference>
<dbReference type="EMBL" id="BGPR01000222">
    <property type="protein sequence ID" value="GBM06004.1"/>
    <property type="molecule type" value="Genomic_DNA"/>
</dbReference>
<gene>
    <name evidence="1" type="ORF">AVEN_49394_1</name>
</gene>
<sequence length="104" mass="11554">MESQMLSVQTTAGSQFDPVKTIEFKDFAKSYDFTHISSSSKFSQSNGLIESAVKTAKARIKKSRESYHALMAYPATPLENGFSPSELFMGRRINTTLPVAKIQL</sequence>
<evidence type="ECO:0000313" key="1">
    <source>
        <dbReference type="EMBL" id="GBM06004.1"/>
    </source>
</evidence>